<dbReference type="GO" id="GO:0005811">
    <property type="term" value="C:lipid droplet"/>
    <property type="evidence" value="ECO:0007669"/>
    <property type="project" value="TreeGrafter"/>
</dbReference>
<comment type="caution">
    <text evidence="5">The sequence shown here is derived from an EMBL/GenBank/DDBJ whole genome shotgun (WGS) entry which is preliminary data.</text>
</comment>
<sequence>MKRTNKMSFPYDLKANVRRSHSSPSSVSRLNFINRQRHQDYDENDADDEYRDSQQFNPNETYYDSYRRQQLQQQQSGIGNNKISLNRRSSFIHHRHSFHHPQDYYYEHPDFVHFTSTESWSFRWTATLAIISVQRTTALFIQWILYPFYSFTEYFRLLFHIITNLFFSLLQFYAMILAFACDYLGLGHFASSLLAYLNSRRIWQQHQQLLQNSKHCPDELYSIKRSISCGDNLDIKSSPNRYSIQSRSSFRGSSGTITAPSNTGQLVSFFKSASKLPPTTSDPSTCPCCNRLDQERRQRSISLVYPSSSSHRQQSSGSTSLRRHHSQSSRCHNHNGHCHNHQHHIHNRYDLFDALNLPTPTVVNVLIKPIIQTILDWTQVNTVLSLTWKMKRRVRKLFRWCPTSPEELNEAEDKVLSYLKCNYQTYYVDIGSRWDLDHVRIWTLEIEPDSMVMTSSDDENREVQPPDLLPKVGLKNQHYLPPKMYGLPLVMIHGFAAGIGLWALNIDELARRGNRPIFAFDLLGFAKSSRPRFPMPRFPRNLTETQRIKAEAEQMENYYVECLEKWRQSIGEPLSNKFILLGHSFGAYIAMAYALKHPSHVAHVILADAWGIPPETQSRHLAASGHITTRQLPWWAKLIGRMFLDILNPLSLLRAIGPWGPFVLNSARADIKYKFERLTKGIDQPWKRFSAAKQAENPPPLESSDELSSDELDSIDGQLDESSKPIKSSKNKEKEKPCVFLNYIYHCNAQSRPSGEIAFKKLCSSTGWARLPILDRIQDLDPRITLTFIYGSRSWIDRQTGLQAKYILATKSVSGGVGNHPRILLTSSDENSDGDDDLIDLDGLQLNKISTVVIKAVLMDK</sequence>
<feature type="transmembrane region" description="Helical" evidence="3">
    <location>
        <begin position="157"/>
        <end position="181"/>
    </location>
</feature>
<evidence type="ECO:0000256" key="3">
    <source>
        <dbReference type="SAM" id="Phobius"/>
    </source>
</evidence>
<keyword evidence="3" id="KW-0812">Transmembrane</keyword>
<dbReference type="GO" id="GO:0042171">
    <property type="term" value="F:lysophosphatidic acid acyltransferase activity"/>
    <property type="evidence" value="ECO:0007669"/>
    <property type="project" value="TreeGrafter"/>
</dbReference>
<dbReference type="Pfam" id="PF00561">
    <property type="entry name" value="Abhydrolase_1"/>
    <property type="match status" value="1"/>
</dbReference>
<keyword evidence="3" id="KW-0472">Membrane</keyword>
<reference evidence="5" key="2">
    <citation type="journal article" date="2021" name="World Allergy Organ. J.">
        <title>Chromosome-level assembly of Dermatophagoides farinae genome and transcriptome reveals two novel allergens Der f 37 and Der f 39.</title>
        <authorList>
            <person name="Chen J."/>
            <person name="Cai Z."/>
            <person name="Fan D."/>
            <person name="Hu J."/>
            <person name="Hou Y."/>
            <person name="He Y."/>
            <person name="Zhang Z."/>
            <person name="Zhao Z."/>
            <person name="Gao P."/>
            <person name="Hu W."/>
            <person name="Sun J."/>
            <person name="Li J."/>
            <person name="Ji K."/>
        </authorList>
    </citation>
    <scope>NUCLEOTIDE SEQUENCE</scope>
    <source>
        <strain evidence="5">JKM2019</strain>
    </source>
</reference>
<dbReference type="GO" id="GO:0005739">
    <property type="term" value="C:mitochondrion"/>
    <property type="evidence" value="ECO:0007669"/>
    <property type="project" value="TreeGrafter"/>
</dbReference>
<evidence type="ECO:0000313" key="5">
    <source>
        <dbReference type="EMBL" id="KAH7644954.1"/>
    </source>
</evidence>
<comment type="similarity">
    <text evidence="1">Belongs to the peptidase S33 family. ABHD4/ABHD5 subfamily.</text>
</comment>
<dbReference type="GO" id="GO:0055088">
    <property type="term" value="P:lipid homeostasis"/>
    <property type="evidence" value="ECO:0007669"/>
    <property type="project" value="TreeGrafter"/>
</dbReference>
<dbReference type="GO" id="GO:0006654">
    <property type="term" value="P:phosphatidic acid biosynthetic process"/>
    <property type="evidence" value="ECO:0007669"/>
    <property type="project" value="TreeGrafter"/>
</dbReference>
<dbReference type="SUPFAM" id="SSF53474">
    <property type="entry name" value="alpha/beta-Hydrolases"/>
    <property type="match status" value="1"/>
</dbReference>
<dbReference type="Proteomes" id="UP000828236">
    <property type="component" value="Unassembled WGS sequence"/>
</dbReference>
<dbReference type="AlphaFoldDB" id="A0A9D4P632"/>
<dbReference type="InterPro" id="IPR000073">
    <property type="entry name" value="AB_hydrolase_1"/>
</dbReference>
<gene>
    <name evidence="5" type="ORF">HUG17_0492</name>
</gene>
<feature type="region of interest" description="Disordered" evidence="2">
    <location>
        <begin position="302"/>
        <end position="339"/>
    </location>
</feature>
<dbReference type="PANTHER" id="PTHR42886:SF29">
    <property type="entry name" value="PUMMELIG, ISOFORM A"/>
    <property type="match status" value="1"/>
</dbReference>
<reference evidence="5" key="1">
    <citation type="submission" date="2020-06" db="EMBL/GenBank/DDBJ databases">
        <authorList>
            <person name="Ji K."/>
            <person name="Li J."/>
        </authorList>
    </citation>
    <scope>NUCLEOTIDE SEQUENCE</scope>
    <source>
        <strain evidence="5">JKM2019</strain>
        <tissue evidence="5">Whole body</tissue>
    </source>
</reference>
<evidence type="ECO:0000256" key="2">
    <source>
        <dbReference type="SAM" id="MobiDB-lite"/>
    </source>
</evidence>
<evidence type="ECO:0000259" key="4">
    <source>
        <dbReference type="Pfam" id="PF00561"/>
    </source>
</evidence>
<keyword evidence="3" id="KW-1133">Transmembrane helix</keyword>
<evidence type="ECO:0000256" key="1">
    <source>
        <dbReference type="ARBA" id="ARBA00038097"/>
    </source>
</evidence>
<dbReference type="InterPro" id="IPR029058">
    <property type="entry name" value="AB_hydrolase_fold"/>
</dbReference>
<proteinExistence type="inferred from homology"/>
<protein>
    <submittedName>
        <fullName evidence="5">Abhydrolase domain-containing protein 4-like protein</fullName>
    </submittedName>
</protein>
<dbReference type="PANTHER" id="PTHR42886">
    <property type="entry name" value="RE40534P-RELATED"/>
    <property type="match status" value="1"/>
</dbReference>
<feature type="region of interest" description="Disordered" evidence="2">
    <location>
        <begin position="1"/>
        <end position="57"/>
    </location>
</feature>
<dbReference type="Gene3D" id="3.40.50.1820">
    <property type="entry name" value="alpha/beta hydrolase"/>
    <property type="match status" value="1"/>
</dbReference>
<accession>A0A9D4P632</accession>
<organism evidence="5">
    <name type="scientific">Dermatophagoides farinae</name>
    <name type="common">American house dust mite</name>
    <dbReference type="NCBI Taxonomy" id="6954"/>
    <lineage>
        <taxon>Eukaryota</taxon>
        <taxon>Metazoa</taxon>
        <taxon>Ecdysozoa</taxon>
        <taxon>Arthropoda</taxon>
        <taxon>Chelicerata</taxon>
        <taxon>Arachnida</taxon>
        <taxon>Acari</taxon>
        <taxon>Acariformes</taxon>
        <taxon>Sarcoptiformes</taxon>
        <taxon>Astigmata</taxon>
        <taxon>Psoroptidia</taxon>
        <taxon>Analgoidea</taxon>
        <taxon>Pyroglyphidae</taxon>
        <taxon>Dermatophagoidinae</taxon>
        <taxon>Dermatophagoides</taxon>
    </lineage>
</organism>
<dbReference type="GO" id="GO:0052689">
    <property type="term" value="F:carboxylic ester hydrolase activity"/>
    <property type="evidence" value="ECO:0007669"/>
    <property type="project" value="TreeGrafter"/>
</dbReference>
<dbReference type="EMBL" id="SDOV01000001">
    <property type="protein sequence ID" value="KAH7644954.1"/>
    <property type="molecule type" value="Genomic_DNA"/>
</dbReference>
<feature type="compositionally biased region" description="Basic residues" evidence="2">
    <location>
        <begin position="321"/>
        <end position="339"/>
    </location>
</feature>
<feature type="compositionally biased region" description="Low complexity" evidence="2">
    <location>
        <begin position="307"/>
        <end position="320"/>
    </location>
</feature>
<name>A0A9D4P632_DERFA</name>
<feature type="domain" description="AB hydrolase-1" evidence="4">
    <location>
        <begin position="488"/>
        <end position="621"/>
    </location>
</feature>